<feature type="region of interest" description="Disordered" evidence="16">
    <location>
        <begin position="980"/>
        <end position="1038"/>
    </location>
</feature>
<feature type="transmembrane region" description="Helical" evidence="17">
    <location>
        <begin position="1103"/>
        <end position="1130"/>
    </location>
</feature>
<name>B8ATD8_ORYSI</name>
<dbReference type="PANTHER" id="PTHR24223:SF165">
    <property type="entry name" value="ABC TRANSPORTER C FAMILY MEMBER 15-RELATED"/>
    <property type="match status" value="1"/>
</dbReference>
<keyword evidence="9 17" id="KW-1133">Transmembrane helix</keyword>
<dbReference type="GO" id="GO:0140359">
    <property type="term" value="F:ABC-type transporter activity"/>
    <property type="evidence" value="ECO:0007669"/>
    <property type="project" value="InterPro"/>
</dbReference>
<evidence type="ECO:0000256" key="12">
    <source>
        <dbReference type="ARBA" id="ARBA00068520"/>
    </source>
</evidence>
<dbReference type="STRING" id="39946.B8ATD8"/>
<dbReference type="InterPro" id="IPR036640">
    <property type="entry name" value="ABC1_TM_sf"/>
</dbReference>
<dbReference type="FunFam" id="3.40.50.300:FF:000169">
    <property type="entry name" value="ABC transporter C family member 3"/>
    <property type="match status" value="1"/>
</dbReference>
<evidence type="ECO:0000256" key="3">
    <source>
        <dbReference type="ARBA" id="ARBA00022448"/>
    </source>
</evidence>
<comment type="similarity">
    <text evidence="2">Belongs to the ABC transporter superfamily. ABCC family. Conjugate transporter (TC 3.A.1.208) subfamily.</text>
</comment>
<evidence type="ECO:0000259" key="19">
    <source>
        <dbReference type="PROSITE" id="PS50929"/>
    </source>
</evidence>
<feature type="domain" description="ABC transmembrane type-1" evidence="19">
    <location>
        <begin position="344"/>
        <end position="559"/>
    </location>
</feature>
<keyword evidence="7" id="KW-0067">ATP-binding</keyword>
<dbReference type="Pfam" id="PF00664">
    <property type="entry name" value="ABC_membrane"/>
    <property type="match status" value="3"/>
</dbReference>
<evidence type="ECO:0000259" key="18">
    <source>
        <dbReference type="PROSITE" id="PS50893"/>
    </source>
</evidence>
<feature type="transmembrane region" description="Helical" evidence="17">
    <location>
        <begin position="338"/>
        <end position="356"/>
    </location>
</feature>
<protein>
    <recommendedName>
        <fullName evidence="12">ABC transporter C family member 13</fullName>
    </recommendedName>
    <alternativeName>
        <fullName evidence="14">Multidrug resistance-associated protein 13</fullName>
    </alternativeName>
    <alternativeName>
        <fullName evidence="15">OsMRP5</fullName>
    </alternativeName>
    <alternativeName>
        <fullName evidence="13">Protein LOW PHYTIC ACID 2</fullName>
    </alternativeName>
</protein>
<evidence type="ECO:0000256" key="2">
    <source>
        <dbReference type="ARBA" id="ARBA00009726"/>
    </source>
</evidence>
<dbReference type="InterPro" id="IPR044746">
    <property type="entry name" value="ABCC_6TM_D1"/>
</dbReference>
<evidence type="ECO:0000256" key="1">
    <source>
        <dbReference type="ARBA" id="ARBA00004141"/>
    </source>
</evidence>
<evidence type="ECO:0000256" key="10">
    <source>
        <dbReference type="ARBA" id="ARBA00023136"/>
    </source>
</evidence>
<keyword evidence="21" id="KW-1185">Reference proteome</keyword>
<dbReference type="CDD" id="cd03250">
    <property type="entry name" value="ABCC_MRP_domain1"/>
    <property type="match status" value="1"/>
</dbReference>
<feature type="compositionally biased region" description="Basic and acidic residues" evidence="16">
    <location>
        <begin position="1018"/>
        <end position="1038"/>
    </location>
</feature>
<feature type="transmembrane region" description="Helical" evidence="17">
    <location>
        <begin position="1202"/>
        <end position="1221"/>
    </location>
</feature>
<dbReference type="SUPFAM" id="SSF52540">
    <property type="entry name" value="P-loop containing nucleoside triphosphate hydrolases"/>
    <property type="match status" value="2"/>
</dbReference>
<feature type="transmembrane region" description="Helical" evidence="17">
    <location>
        <begin position="478"/>
        <end position="497"/>
    </location>
</feature>
<keyword evidence="4 17" id="KW-0812">Transmembrane</keyword>
<evidence type="ECO:0000256" key="15">
    <source>
        <dbReference type="ARBA" id="ARBA00082971"/>
    </source>
</evidence>
<feature type="transmembrane region" description="Helical" evidence="17">
    <location>
        <begin position="51"/>
        <end position="73"/>
    </location>
</feature>
<evidence type="ECO:0000313" key="21">
    <source>
        <dbReference type="Proteomes" id="UP000007015"/>
    </source>
</evidence>
<dbReference type="SUPFAM" id="SSF90123">
    <property type="entry name" value="ABC transporter transmembrane region"/>
    <property type="match status" value="3"/>
</dbReference>
<dbReference type="InterPro" id="IPR044726">
    <property type="entry name" value="ABCC_6TM_D2"/>
</dbReference>
<feature type="compositionally biased region" description="Acidic residues" evidence="16">
    <location>
        <begin position="997"/>
        <end position="1009"/>
    </location>
</feature>
<dbReference type="FunFam" id="1.20.1560.10:FF:000003">
    <property type="entry name" value="ABC transporter C family member 10"/>
    <property type="match status" value="1"/>
</dbReference>
<evidence type="ECO:0000256" key="9">
    <source>
        <dbReference type="ARBA" id="ARBA00022989"/>
    </source>
</evidence>
<evidence type="ECO:0000256" key="16">
    <source>
        <dbReference type="SAM" id="MobiDB-lite"/>
    </source>
</evidence>
<dbReference type="FunFam" id="3.40.50.300:FF:000508">
    <property type="entry name" value="ABC transporter C family member 5"/>
    <property type="match status" value="1"/>
</dbReference>
<evidence type="ECO:0000256" key="8">
    <source>
        <dbReference type="ARBA" id="ARBA00022967"/>
    </source>
</evidence>
<dbReference type="PROSITE" id="PS00211">
    <property type="entry name" value="ABC_TRANSPORTER_1"/>
    <property type="match status" value="1"/>
</dbReference>
<feature type="transmembrane region" description="Helical" evidence="17">
    <location>
        <begin position="1178"/>
        <end position="1196"/>
    </location>
</feature>
<dbReference type="SMART" id="SM00382">
    <property type="entry name" value="AAA"/>
    <property type="match status" value="2"/>
</dbReference>
<feature type="transmembrane region" description="Helical" evidence="17">
    <location>
        <begin position="174"/>
        <end position="198"/>
    </location>
</feature>
<evidence type="ECO:0000256" key="13">
    <source>
        <dbReference type="ARBA" id="ARBA00075361"/>
    </source>
</evidence>
<feature type="transmembrane region" description="Helical" evidence="17">
    <location>
        <begin position="668"/>
        <end position="691"/>
    </location>
</feature>
<dbReference type="HOGENOM" id="CLU_000604_27_0_1"/>
<dbReference type="Gene3D" id="3.40.50.300">
    <property type="entry name" value="P-loop containing nucleotide triphosphate hydrolases"/>
    <property type="match status" value="2"/>
</dbReference>
<feature type="transmembrane region" description="Helical" evidence="17">
    <location>
        <begin position="113"/>
        <end position="135"/>
    </location>
</feature>
<dbReference type="InterPro" id="IPR050173">
    <property type="entry name" value="ABC_transporter_C-like"/>
</dbReference>
<evidence type="ECO:0000313" key="20">
    <source>
        <dbReference type="EMBL" id="EEC77875.1"/>
    </source>
</evidence>
<organism evidence="20 21">
    <name type="scientific">Oryza sativa subsp. indica</name>
    <name type="common">Rice</name>
    <dbReference type="NCBI Taxonomy" id="39946"/>
    <lineage>
        <taxon>Eukaryota</taxon>
        <taxon>Viridiplantae</taxon>
        <taxon>Streptophyta</taxon>
        <taxon>Embryophyta</taxon>
        <taxon>Tracheophyta</taxon>
        <taxon>Spermatophyta</taxon>
        <taxon>Magnoliopsida</taxon>
        <taxon>Liliopsida</taxon>
        <taxon>Poales</taxon>
        <taxon>Poaceae</taxon>
        <taxon>BOP clade</taxon>
        <taxon>Oryzoideae</taxon>
        <taxon>Oryzeae</taxon>
        <taxon>Oryzinae</taxon>
        <taxon>Oryza</taxon>
        <taxon>Oryza sativa</taxon>
    </lineage>
</organism>
<dbReference type="Pfam" id="PF00005">
    <property type="entry name" value="ABC_tran"/>
    <property type="match status" value="2"/>
</dbReference>
<keyword evidence="10 17" id="KW-0472">Membrane</keyword>
<keyword evidence="8" id="KW-1278">Translocase</keyword>
<dbReference type="InterPro" id="IPR003439">
    <property type="entry name" value="ABC_transporter-like_ATP-bd"/>
</dbReference>
<feature type="transmembrane region" description="Helical" evidence="17">
    <location>
        <begin position="1290"/>
        <end position="1308"/>
    </location>
</feature>
<dbReference type="EMBL" id="CM000129">
    <property type="protein sequence ID" value="EEC77875.1"/>
    <property type="molecule type" value="Genomic_DNA"/>
</dbReference>
<feature type="transmembrane region" description="Helical" evidence="17">
    <location>
        <begin position="141"/>
        <end position="162"/>
    </location>
</feature>
<keyword evidence="5" id="KW-0677">Repeat</keyword>
<feature type="domain" description="ABC transmembrane type-1" evidence="19">
    <location>
        <begin position="572"/>
        <end position="691"/>
    </location>
</feature>
<comment type="subcellular location">
    <subcellularLocation>
        <location evidence="1">Membrane</location>
        <topology evidence="1">Multi-pass membrane protein</topology>
    </subcellularLocation>
</comment>
<dbReference type="GO" id="GO:0005524">
    <property type="term" value="F:ATP binding"/>
    <property type="evidence" value="ECO:0007669"/>
    <property type="project" value="UniProtKB-KW"/>
</dbReference>
<sequence>MEGASLHLHVLARIPETAQQAFLRWGLLRDSSNSTKLQHLQEWQEMYSPCFWMDAFALIHLIFIMSILVQFLYKRIRWCRQRFKTSTAESKHSYQEQKNTDKKLGITYQASKVCCLLNLASHTLKIVVLLLQGSISDCKYPAFVLGESVQVLSWIILSLVVFSFQKTKSAKLPLIIRAWWIFSFLQSITSVVFDLRSILLDHEYLGPEKWINLFMLVICTLLFVISARGKTGITLVDNSITEPLLSPSTGQQTEIKRPCPYGKANLLQLVTFSWMNPVFAIGYKKPLDKNDVPDVYGKDSAEFLSDSFKKIIDDVENRHGLNTKSIYTAMFLFIRRKAIMNAGFAVLSASASYVGPSLINDLVKYLGGERQYGLKRGYLLAVAFLSAKVVETVAQRQWIFGARQLGMRLRAALISHIYQKGLRLSCSSRQKHTSGEIINYMSVDVQRITDVIWYTNYIWMLPIQLSLAVYVLHQNLGVGAWAGLAATLAIMACNIPLTRMQKRLQAKIMAAKDGRMKSTTEVLRSMKILKLQAWDMQYLQKLEALRNEEYNWLWRSLSLAVYVLHQNLGVGAWAGLAATLAIMACNIPLTRMQKRLQAKIMAAKDGRMKSTTEVLRSMKILKLQAWDMQYLQKLEALRNEEYNWLWRSVRLSAVTTFIFWGAPAFISSITFGACILMGIPLTAGTVLSALLHSGCYKIQSSLFPTLLSVFAQGKVSGDRVAKYLQEEELKYDAVIEIPRNDTEYDIEIDHGIFSWELETTSPTLKDVELKVKRGMKVAICGMVGSGKSSLLSSILGEMPKLAGTVRVSGSKAYVPQSAWILSGNIRDNILFGNPYDKEKYDKIIQACALTKDLELFANGDLTEIGERGINMSGGQKQRIQIARSVYEDADIYLFDDPFSAVDAHTGSQLFKDCLMGILKDKTILYVTHQVEFLPTADLILVMQDGNIVQKGKFDELLQQNIGFEAIVGAHSQALESVINAESSSRVTSTENSKPADTDDEFEAENETDDQIQGITKQESAHDVSQDINEKGRLTQDEEREKGGIGKKVYWAYLRAVYGGALVPVTIAAQSFFQIFQVASNYWMAWASPPTSATRPTVGLGLMFAVYIALSIGSALCVFARSMLVSLIGLLTSEKFFKNMLHCIMRAPMSFFDSTPTGRILNRASNDQSVLDLEIANKLGWCVFSVIQILGTIGVMSQVAWPVFAIFVPVTVVCFMCQRYYIPTARELARLSQIQRAPILHHFAESLTGASSIRAYGQKDRFRKSNLGLVDNHSRPWFHNISSMEWLSFRLNMLSNFVFAFSLTLLVSLPEGFINPSIAGLAVTYALNLNSQLASIIWNICNTENKMISVERILQYSRIPSEAPLVVDYRRPPNNWPLDGNINIRCLEVRYAEHLPSVLRNISCTIPGRKKVGIVGRTGSGKSTLIQALFRIVEPREGTIEIDNIDICRIGLHDLRGRLSIIPQDPTMFEGTVRGNLDPVNEYSDQRIWEILDKCQLGDIVRQSPKKLDSTVVENGENWSVGQRQLFCLGRVLLKRSNVLILDEATASVDSSTDAIIQETIRDEFRDCTVLTIAHRIHTVIDSDLILVFSEGRIIEYDTPLKLLENENSEFSRLIKEYSRRSKGF</sequence>
<accession>B8ATD8</accession>
<dbReference type="GO" id="GO:0016020">
    <property type="term" value="C:membrane"/>
    <property type="evidence" value="ECO:0007669"/>
    <property type="project" value="UniProtKB-SubCell"/>
</dbReference>
<feature type="transmembrane region" description="Helical" evidence="17">
    <location>
        <begin position="210"/>
        <end position="227"/>
    </location>
</feature>
<evidence type="ECO:0000256" key="5">
    <source>
        <dbReference type="ARBA" id="ARBA00022737"/>
    </source>
</evidence>
<feature type="domain" description="ABC transporter" evidence="18">
    <location>
        <begin position="746"/>
        <end position="969"/>
    </location>
</feature>
<dbReference type="InterPro" id="IPR017871">
    <property type="entry name" value="ABC_transporter-like_CS"/>
</dbReference>
<dbReference type="PANTHER" id="PTHR24223">
    <property type="entry name" value="ATP-BINDING CASSETTE SUB-FAMILY C"/>
    <property type="match status" value="1"/>
</dbReference>
<evidence type="ECO:0000256" key="4">
    <source>
        <dbReference type="ARBA" id="ARBA00022692"/>
    </source>
</evidence>
<keyword evidence="3" id="KW-0813">Transport</keyword>
<feature type="domain" description="ABC transmembrane type-1" evidence="19">
    <location>
        <begin position="1064"/>
        <end position="1344"/>
    </location>
</feature>
<comment type="function">
    <text evidence="11">ABC transporter that may affect phytic acid transport and compartmentalization. May function directly or indirectly in removing phytic acid from the cytosol or in vesicle trafficking. Required for phytic acid accumulation in developing seeds. Phytic acid is the primary storage form of phosphorus in cereal grains and other plant seeds.</text>
</comment>
<feature type="transmembrane region" description="Helical" evidence="17">
    <location>
        <begin position="1056"/>
        <end position="1083"/>
    </location>
</feature>
<feature type="transmembrane region" description="Helical" evidence="17">
    <location>
        <begin position="571"/>
        <end position="589"/>
    </location>
</feature>
<feature type="transmembrane region" description="Helical" evidence="17">
    <location>
        <begin position="451"/>
        <end position="472"/>
    </location>
</feature>
<dbReference type="Gene3D" id="1.20.1560.10">
    <property type="entry name" value="ABC transporter type 1, transmembrane domain"/>
    <property type="match status" value="3"/>
</dbReference>
<dbReference type="CDD" id="cd03244">
    <property type="entry name" value="ABCC_MRP_domain2"/>
    <property type="match status" value="1"/>
</dbReference>
<evidence type="ECO:0000256" key="7">
    <source>
        <dbReference type="ARBA" id="ARBA00022840"/>
    </source>
</evidence>
<dbReference type="Proteomes" id="UP000007015">
    <property type="component" value="Chromosome 4"/>
</dbReference>
<evidence type="ECO:0000256" key="14">
    <source>
        <dbReference type="ARBA" id="ARBA00079144"/>
    </source>
</evidence>
<dbReference type="InterPro" id="IPR011527">
    <property type="entry name" value="ABC1_TM_dom"/>
</dbReference>
<dbReference type="InterPro" id="IPR003593">
    <property type="entry name" value="AAA+_ATPase"/>
</dbReference>
<dbReference type="FunFam" id="1.20.1560.10:FF:000002">
    <property type="entry name" value="ABC transporter C family member 5"/>
    <property type="match status" value="1"/>
</dbReference>
<dbReference type="GO" id="GO:0016887">
    <property type="term" value="F:ATP hydrolysis activity"/>
    <property type="evidence" value="ECO:0007669"/>
    <property type="project" value="InterPro"/>
</dbReference>
<dbReference type="PROSITE" id="PS50893">
    <property type="entry name" value="ABC_TRANSPORTER_2"/>
    <property type="match status" value="2"/>
</dbReference>
<dbReference type="PROSITE" id="PS50929">
    <property type="entry name" value="ABC_TM1F"/>
    <property type="match status" value="3"/>
</dbReference>
<feature type="domain" description="ABC transporter" evidence="18">
    <location>
        <begin position="1383"/>
        <end position="1615"/>
    </location>
</feature>
<dbReference type="OMA" id="ACAQWFH"/>
<evidence type="ECO:0000256" key="11">
    <source>
        <dbReference type="ARBA" id="ARBA00057614"/>
    </source>
</evidence>
<keyword evidence="6" id="KW-0547">Nucleotide-binding</keyword>
<feature type="compositionally biased region" description="Polar residues" evidence="16">
    <location>
        <begin position="980"/>
        <end position="994"/>
    </location>
</feature>
<dbReference type="CDD" id="cd18580">
    <property type="entry name" value="ABC_6TM_ABCC_D2"/>
    <property type="match status" value="1"/>
</dbReference>
<dbReference type="Gramene" id="BGIOSGA017008-TA">
    <property type="protein sequence ID" value="BGIOSGA017008-PA"/>
    <property type="gene ID" value="BGIOSGA017008"/>
</dbReference>
<dbReference type="InterPro" id="IPR027417">
    <property type="entry name" value="P-loop_NTPase"/>
</dbReference>
<proteinExistence type="inferred from homology"/>
<dbReference type="CDD" id="cd18579">
    <property type="entry name" value="ABC_6TM_ABCC_D1"/>
    <property type="match status" value="1"/>
</dbReference>
<gene>
    <name evidence="20" type="ORF">OsI_17163</name>
</gene>
<evidence type="ECO:0000256" key="6">
    <source>
        <dbReference type="ARBA" id="ARBA00022741"/>
    </source>
</evidence>
<reference evidence="20 21" key="1">
    <citation type="journal article" date="2005" name="PLoS Biol.">
        <title>The genomes of Oryza sativa: a history of duplications.</title>
        <authorList>
            <person name="Yu J."/>
            <person name="Wang J."/>
            <person name="Lin W."/>
            <person name="Li S."/>
            <person name="Li H."/>
            <person name="Zhou J."/>
            <person name="Ni P."/>
            <person name="Dong W."/>
            <person name="Hu S."/>
            <person name="Zeng C."/>
            <person name="Zhang J."/>
            <person name="Zhang Y."/>
            <person name="Li R."/>
            <person name="Xu Z."/>
            <person name="Li S."/>
            <person name="Li X."/>
            <person name="Zheng H."/>
            <person name="Cong L."/>
            <person name="Lin L."/>
            <person name="Yin J."/>
            <person name="Geng J."/>
            <person name="Li G."/>
            <person name="Shi J."/>
            <person name="Liu J."/>
            <person name="Lv H."/>
            <person name="Li J."/>
            <person name="Wang J."/>
            <person name="Deng Y."/>
            <person name="Ran L."/>
            <person name="Shi X."/>
            <person name="Wang X."/>
            <person name="Wu Q."/>
            <person name="Li C."/>
            <person name="Ren X."/>
            <person name="Wang J."/>
            <person name="Wang X."/>
            <person name="Li D."/>
            <person name="Liu D."/>
            <person name="Zhang X."/>
            <person name="Ji Z."/>
            <person name="Zhao W."/>
            <person name="Sun Y."/>
            <person name="Zhang Z."/>
            <person name="Bao J."/>
            <person name="Han Y."/>
            <person name="Dong L."/>
            <person name="Ji J."/>
            <person name="Chen P."/>
            <person name="Wu S."/>
            <person name="Liu J."/>
            <person name="Xiao Y."/>
            <person name="Bu D."/>
            <person name="Tan J."/>
            <person name="Yang L."/>
            <person name="Ye C."/>
            <person name="Zhang J."/>
            <person name="Xu J."/>
            <person name="Zhou Y."/>
            <person name="Yu Y."/>
            <person name="Zhang B."/>
            <person name="Zhuang S."/>
            <person name="Wei H."/>
            <person name="Liu B."/>
            <person name="Lei M."/>
            <person name="Yu H."/>
            <person name="Li Y."/>
            <person name="Xu H."/>
            <person name="Wei S."/>
            <person name="He X."/>
            <person name="Fang L."/>
            <person name="Zhang Z."/>
            <person name="Zhang Y."/>
            <person name="Huang X."/>
            <person name="Su Z."/>
            <person name="Tong W."/>
            <person name="Li J."/>
            <person name="Tong Z."/>
            <person name="Li S."/>
            <person name="Ye J."/>
            <person name="Wang L."/>
            <person name="Fang L."/>
            <person name="Lei T."/>
            <person name="Chen C."/>
            <person name="Chen H."/>
            <person name="Xu Z."/>
            <person name="Li H."/>
            <person name="Huang H."/>
            <person name="Zhang F."/>
            <person name="Xu H."/>
            <person name="Li N."/>
            <person name="Zhao C."/>
            <person name="Li S."/>
            <person name="Dong L."/>
            <person name="Huang Y."/>
            <person name="Li L."/>
            <person name="Xi Y."/>
            <person name="Qi Q."/>
            <person name="Li W."/>
            <person name="Zhang B."/>
            <person name="Hu W."/>
            <person name="Zhang Y."/>
            <person name="Tian X."/>
            <person name="Jiao Y."/>
            <person name="Liang X."/>
            <person name="Jin J."/>
            <person name="Gao L."/>
            <person name="Zheng W."/>
            <person name="Hao B."/>
            <person name="Liu S."/>
            <person name="Wang W."/>
            <person name="Yuan L."/>
            <person name="Cao M."/>
            <person name="McDermott J."/>
            <person name="Samudrala R."/>
            <person name="Wang J."/>
            <person name="Wong G.K."/>
            <person name="Yang H."/>
        </authorList>
    </citation>
    <scope>NUCLEOTIDE SEQUENCE [LARGE SCALE GENOMIC DNA]</scope>
    <source>
        <strain evidence="21">cv. 93-11</strain>
    </source>
</reference>
<evidence type="ECO:0000256" key="17">
    <source>
        <dbReference type="SAM" id="Phobius"/>
    </source>
</evidence>